<keyword evidence="2" id="KW-0805">Transcription regulation</keyword>
<evidence type="ECO:0000313" key="9">
    <source>
        <dbReference type="Proteomes" id="UP000696413"/>
    </source>
</evidence>
<dbReference type="EMBL" id="JAHBOM010000003">
    <property type="protein sequence ID" value="MBU8822334.1"/>
    <property type="molecule type" value="Genomic_DNA"/>
</dbReference>
<dbReference type="InterPro" id="IPR013324">
    <property type="entry name" value="RNA_pol_sigma_r3/r4-like"/>
</dbReference>
<evidence type="ECO:0000256" key="5">
    <source>
        <dbReference type="ARBA" id="ARBA00023163"/>
    </source>
</evidence>
<dbReference type="InterPro" id="IPR039425">
    <property type="entry name" value="RNA_pol_sigma-70-like"/>
</dbReference>
<dbReference type="SUPFAM" id="SSF88946">
    <property type="entry name" value="Sigma2 domain of RNA polymerase sigma factors"/>
    <property type="match status" value="1"/>
</dbReference>
<dbReference type="InterPro" id="IPR013325">
    <property type="entry name" value="RNA_pol_sigma_r2"/>
</dbReference>
<dbReference type="Pfam" id="PF04542">
    <property type="entry name" value="Sigma70_r2"/>
    <property type="match status" value="1"/>
</dbReference>
<dbReference type="NCBIfam" id="TIGR02937">
    <property type="entry name" value="sigma70-ECF"/>
    <property type="match status" value="1"/>
</dbReference>
<keyword evidence="5" id="KW-0804">Transcription</keyword>
<dbReference type="Gene3D" id="1.10.1740.10">
    <property type="match status" value="1"/>
</dbReference>
<evidence type="ECO:0000259" key="6">
    <source>
        <dbReference type="Pfam" id="PF04542"/>
    </source>
</evidence>
<evidence type="ECO:0000256" key="1">
    <source>
        <dbReference type="ARBA" id="ARBA00010641"/>
    </source>
</evidence>
<dbReference type="SUPFAM" id="SSF88659">
    <property type="entry name" value="Sigma3 and sigma4 domains of RNA polymerase sigma factors"/>
    <property type="match status" value="1"/>
</dbReference>
<evidence type="ECO:0000259" key="7">
    <source>
        <dbReference type="Pfam" id="PF08281"/>
    </source>
</evidence>
<evidence type="ECO:0000313" key="8">
    <source>
        <dbReference type="EMBL" id="MBU8822334.1"/>
    </source>
</evidence>
<dbReference type="Pfam" id="PF08281">
    <property type="entry name" value="Sigma70_r4_2"/>
    <property type="match status" value="1"/>
</dbReference>
<keyword evidence="4" id="KW-0238">DNA-binding</keyword>
<feature type="domain" description="RNA polymerase sigma factor 70 region 4 type 2" evidence="7">
    <location>
        <begin position="132"/>
        <end position="184"/>
    </location>
</feature>
<evidence type="ECO:0000256" key="4">
    <source>
        <dbReference type="ARBA" id="ARBA00023125"/>
    </source>
</evidence>
<comment type="caution">
    <text evidence="8">The sequence shown here is derived from an EMBL/GenBank/DDBJ whole genome shotgun (WGS) entry which is preliminary data.</text>
</comment>
<accession>A0ABS6HI46</accession>
<organism evidence="8 9">
    <name type="scientific">Mycolicibacterium goodii</name>
    <name type="common">Mycobacterium goodii</name>
    <dbReference type="NCBI Taxonomy" id="134601"/>
    <lineage>
        <taxon>Bacteria</taxon>
        <taxon>Bacillati</taxon>
        <taxon>Actinomycetota</taxon>
        <taxon>Actinomycetes</taxon>
        <taxon>Mycobacteriales</taxon>
        <taxon>Mycobacteriaceae</taxon>
        <taxon>Mycolicibacterium</taxon>
    </lineage>
</organism>
<gene>
    <name evidence="8" type="ORF">KL859_05505</name>
</gene>
<reference evidence="8 9" key="1">
    <citation type="submission" date="2021-05" db="EMBL/GenBank/DDBJ databases">
        <title>Draft Genome Sequences of Clinical Respiratory Isolates of Mycobacterium goodii Recovered in Ireland.</title>
        <authorList>
            <person name="Flanagan P.R."/>
            <person name="Mok S."/>
            <person name="Roycroft E."/>
            <person name="Rogers T.R."/>
            <person name="Fitzgibbon M."/>
        </authorList>
    </citation>
    <scope>NUCLEOTIDE SEQUENCE [LARGE SCALE GENOMIC DNA]</scope>
    <source>
        <strain evidence="8 9">14IE55</strain>
    </source>
</reference>
<dbReference type="CDD" id="cd06171">
    <property type="entry name" value="Sigma70_r4"/>
    <property type="match status" value="1"/>
</dbReference>
<evidence type="ECO:0000256" key="3">
    <source>
        <dbReference type="ARBA" id="ARBA00023082"/>
    </source>
</evidence>
<protein>
    <submittedName>
        <fullName evidence="8">Sigma-70 family RNA polymerase sigma factor</fullName>
    </submittedName>
</protein>
<dbReference type="PANTHER" id="PTHR43133">
    <property type="entry name" value="RNA POLYMERASE ECF-TYPE SIGMA FACTO"/>
    <property type="match status" value="1"/>
</dbReference>
<keyword evidence="3" id="KW-0731">Sigma factor</keyword>
<name>A0ABS6HI46_MYCGD</name>
<comment type="similarity">
    <text evidence="1">Belongs to the sigma-70 factor family. ECF subfamily.</text>
</comment>
<dbReference type="InterPro" id="IPR036388">
    <property type="entry name" value="WH-like_DNA-bd_sf"/>
</dbReference>
<dbReference type="InterPro" id="IPR014284">
    <property type="entry name" value="RNA_pol_sigma-70_dom"/>
</dbReference>
<dbReference type="InterPro" id="IPR007627">
    <property type="entry name" value="RNA_pol_sigma70_r2"/>
</dbReference>
<keyword evidence="9" id="KW-1185">Reference proteome</keyword>
<evidence type="ECO:0000256" key="2">
    <source>
        <dbReference type="ARBA" id="ARBA00023015"/>
    </source>
</evidence>
<sequence>MTHSRRPSAETSGPGVGLDVRFEREAIPLIDGLFSCALGLTRNRQDAEDLVQETMLLAYAGFHTFREGTNLTGWLFRILRNTWIDQTRKRRSRVHEVPVECITDQHMVGDALLTSTRLRSAEHDALQRLPSDEVKAALMTLREELRVAIYYADVVGFSYKEIAHITNSSVGTVMSRLHRGRKRLRTALRYAVAL</sequence>
<feature type="domain" description="RNA polymerase sigma-70 region 2" evidence="6">
    <location>
        <begin position="33"/>
        <end position="92"/>
    </location>
</feature>
<dbReference type="PANTHER" id="PTHR43133:SF59">
    <property type="entry name" value="ECF RNA POLYMERASE SIGMA FACTOR SIGR"/>
    <property type="match status" value="1"/>
</dbReference>
<dbReference type="Gene3D" id="1.10.10.10">
    <property type="entry name" value="Winged helix-like DNA-binding domain superfamily/Winged helix DNA-binding domain"/>
    <property type="match status" value="1"/>
</dbReference>
<dbReference type="InterPro" id="IPR013249">
    <property type="entry name" value="RNA_pol_sigma70_r4_t2"/>
</dbReference>
<dbReference type="Proteomes" id="UP000696413">
    <property type="component" value="Unassembled WGS sequence"/>
</dbReference>
<proteinExistence type="inferred from homology"/>